<keyword evidence="6" id="KW-0902">Two-component regulatory system</keyword>
<proteinExistence type="predicted"/>
<dbReference type="InterPro" id="IPR035965">
    <property type="entry name" value="PAS-like_dom_sf"/>
</dbReference>
<dbReference type="AlphaFoldDB" id="A0A9X2R6B6"/>
<evidence type="ECO:0000256" key="7">
    <source>
        <dbReference type="SAM" id="Coils"/>
    </source>
</evidence>
<evidence type="ECO:0000256" key="4">
    <source>
        <dbReference type="ARBA" id="ARBA00022679"/>
    </source>
</evidence>
<dbReference type="GO" id="GO:0000155">
    <property type="term" value="F:phosphorelay sensor kinase activity"/>
    <property type="evidence" value="ECO:0007669"/>
    <property type="project" value="InterPro"/>
</dbReference>
<gene>
    <name evidence="12" type="ORF">GGP82_000880</name>
</gene>
<dbReference type="InterPro" id="IPR036890">
    <property type="entry name" value="HATPase_C_sf"/>
</dbReference>
<dbReference type="PRINTS" id="PR00344">
    <property type="entry name" value="BCTRLSENSOR"/>
</dbReference>
<dbReference type="PROSITE" id="PS50109">
    <property type="entry name" value="HIS_KIN"/>
    <property type="match status" value="1"/>
</dbReference>
<evidence type="ECO:0000256" key="8">
    <source>
        <dbReference type="SAM" id="MobiDB-lite"/>
    </source>
</evidence>
<dbReference type="InterPro" id="IPR003661">
    <property type="entry name" value="HisK_dim/P_dom"/>
</dbReference>
<dbReference type="SUPFAM" id="SSF55785">
    <property type="entry name" value="PYP-like sensor domain (PAS domain)"/>
    <property type="match status" value="4"/>
</dbReference>
<dbReference type="InterPro" id="IPR013656">
    <property type="entry name" value="PAS_4"/>
</dbReference>
<evidence type="ECO:0000256" key="5">
    <source>
        <dbReference type="ARBA" id="ARBA00022777"/>
    </source>
</evidence>
<evidence type="ECO:0000259" key="11">
    <source>
        <dbReference type="PROSITE" id="PS50113"/>
    </source>
</evidence>
<feature type="domain" description="Histidine kinase" evidence="9">
    <location>
        <begin position="878"/>
        <end position="1106"/>
    </location>
</feature>
<dbReference type="InterPro" id="IPR003594">
    <property type="entry name" value="HATPase_dom"/>
</dbReference>
<keyword evidence="7" id="KW-0175">Coiled coil</keyword>
<dbReference type="SMART" id="SM00086">
    <property type="entry name" value="PAC"/>
    <property type="match status" value="4"/>
</dbReference>
<feature type="coiled-coil region" evidence="7">
    <location>
        <begin position="851"/>
        <end position="878"/>
    </location>
</feature>
<dbReference type="Pfam" id="PF02518">
    <property type="entry name" value="HATPase_c"/>
    <property type="match status" value="1"/>
</dbReference>
<dbReference type="RefSeq" id="WP_259120669.1">
    <property type="nucleotide sequence ID" value="NZ_JANTZK010000005.1"/>
</dbReference>
<dbReference type="Gene3D" id="1.10.287.130">
    <property type="match status" value="1"/>
</dbReference>
<feature type="domain" description="PAC" evidence="11">
    <location>
        <begin position="265"/>
        <end position="315"/>
    </location>
</feature>
<keyword evidence="4" id="KW-0808">Transferase</keyword>
<dbReference type="InterPro" id="IPR001610">
    <property type="entry name" value="PAC"/>
</dbReference>
<feature type="region of interest" description="Disordered" evidence="8">
    <location>
        <begin position="1"/>
        <end position="21"/>
    </location>
</feature>
<dbReference type="PROSITE" id="PS50113">
    <property type="entry name" value="PAC"/>
    <property type="match status" value="3"/>
</dbReference>
<keyword evidence="3" id="KW-0597">Phosphoprotein</keyword>
<sequence>MNNPASPPGTFFSVDGDRSAEVPIENPAYRDRLRGLQTDDTRPPDETLRALLRLGAEWLDVELGYLARVDPAASTYEVAAVSGPHPTVTTGSTVPLAQAYCRRVIVRDNALALEDAPRQGWDGDPAYETFRLSTYLGAKVVGDGALYGTLCFVDRAPRQASFDESDAAALARLVQAVEQTLERRRPEARPRQTSARLEALFEEAPDMITFHDADGQLLLANPRLCEMTGYDAETLTRRHMWDVDVSLNPDDARARWATMAPGDQHRREGRYRRKEGSTFPVEVDLRCIAVDGARQFVATGWDTTEHRRTENALREKEARLRGLGNSLPGVTYQFYVRPGGEWGYHFVGEKAASVLGLSPDPDGFYDRFVQCIPPEHRERYRASTKAAAAEHRPARMELPFERPDGTRIWLLCSSMPERRENETLFNGVLLDITDRREAEQAVQAERDRFETLFHNLPTPVVHGWSDEEGHLRVQTVNDTFESVFGIGEEQIRTKDLQAEIVPPDAQDEADSIRRWLLAGEPVDREVRRETSDGTRDFRVQVTLRDDGPGPTEGYAIYTDITERKTKERELRTRGRLLKQLRENITDVVWMSPADKSEIEFISDAYEEIWGRPTDQLHDHPNAVVEAIHPADRERVQAALDTQRKDPDAYEETYRVVQPDGTVRWVRDRAAGVHGEDGRLERIIGVATDITERKRREQVLQARQDKVEALYTTTSQVLRAESTTAVGRSIVDLVNEVFGYPVVIVRFREDECLVPVQASPDVADHVPNPSSFDVTGESVVATAFRDGDTALFDDLSAVGDSVDYGAVRATAVVPIGTHGTISVAALEAGAIAGFDRRLIEILSTYAALVLDRIEYEGELVSAKEEAERLNRMKSAFLANMSHEIRTPLTSIIGFAEVIGDEATSLLEHSDSPPDAVTALDQFADLIEESGHRLLETLDTVLNLSRLEAGEMELDCSPLDLADEVAEATDLFEPQALTEGIDLQGETAEGPLWARVDEGGLRIALQNLISNALKYTEEGGTVRVRAGRRGDDVALEVEDTGVGMDPDHVPELFEPFRQESEGTGRTYEGTGLGLAVTKQAIEQMGGTIAVETAKGDGSCFTVRVPAADAPDPA</sequence>
<reference evidence="12" key="1">
    <citation type="submission" date="2022-08" db="EMBL/GenBank/DDBJ databases">
        <title>Genomic Encyclopedia of Type Strains, Phase V (KMG-V): Genome sequencing to study the core and pangenomes of soil and plant-associated prokaryotes.</title>
        <authorList>
            <person name="Whitman W."/>
        </authorList>
    </citation>
    <scope>NUCLEOTIDE SEQUENCE</scope>
    <source>
        <strain evidence="12">SP2016B</strain>
    </source>
</reference>
<evidence type="ECO:0000256" key="3">
    <source>
        <dbReference type="ARBA" id="ARBA00022553"/>
    </source>
</evidence>
<feature type="domain" description="PAS" evidence="10">
    <location>
        <begin position="573"/>
        <end position="646"/>
    </location>
</feature>
<dbReference type="SUPFAM" id="SSF47384">
    <property type="entry name" value="Homodimeric domain of signal transducing histidine kinase"/>
    <property type="match status" value="1"/>
</dbReference>
<dbReference type="SMART" id="SM00091">
    <property type="entry name" value="PAS"/>
    <property type="match status" value="3"/>
</dbReference>
<dbReference type="InterPro" id="IPR000700">
    <property type="entry name" value="PAS-assoc_C"/>
</dbReference>
<dbReference type="Gene3D" id="3.30.565.10">
    <property type="entry name" value="Histidine kinase-like ATPase, C-terminal domain"/>
    <property type="match status" value="1"/>
</dbReference>
<dbReference type="NCBIfam" id="TIGR00229">
    <property type="entry name" value="sensory_box"/>
    <property type="match status" value="4"/>
</dbReference>
<dbReference type="SMART" id="SM00387">
    <property type="entry name" value="HATPase_c"/>
    <property type="match status" value="1"/>
</dbReference>
<dbReference type="InterPro" id="IPR003018">
    <property type="entry name" value="GAF"/>
</dbReference>
<evidence type="ECO:0000256" key="2">
    <source>
        <dbReference type="ARBA" id="ARBA00012438"/>
    </source>
</evidence>
<dbReference type="CDD" id="cd00082">
    <property type="entry name" value="HisKA"/>
    <property type="match status" value="1"/>
</dbReference>
<evidence type="ECO:0000259" key="9">
    <source>
        <dbReference type="PROSITE" id="PS50109"/>
    </source>
</evidence>
<dbReference type="Gene3D" id="3.30.450.40">
    <property type="match status" value="2"/>
</dbReference>
<dbReference type="InterPro" id="IPR029016">
    <property type="entry name" value="GAF-like_dom_sf"/>
</dbReference>
<dbReference type="Pfam" id="PF08448">
    <property type="entry name" value="PAS_4"/>
    <property type="match status" value="1"/>
</dbReference>
<dbReference type="EMBL" id="JANTYZ010000002">
    <property type="protein sequence ID" value="MCS3864334.1"/>
    <property type="molecule type" value="Genomic_DNA"/>
</dbReference>
<comment type="caution">
    <text evidence="12">The sequence shown here is derived from an EMBL/GenBank/DDBJ whole genome shotgun (WGS) entry which is preliminary data.</text>
</comment>
<dbReference type="InterPro" id="IPR000014">
    <property type="entry name" value="PAS"/>
</dbReference>
<evidence type="ECO:0000256" key="1">
    <source>
        <dbReference type="ARBA" id="ARBA00000085"/>
    </source>
</evidence>
<evidence type="ECO:0000256" key="6">
    <source>
        <dbReference type="ARBA" id="ARBA00023012"/>
    </source>
</evidence>
<feature type="domain" description="PAC" evidence="11">
    <location>
        <begin position="394"/>
        <end position="444"/>
    </location>
</feature>
<dbReference type="PROSITE" id="PS50112">
    <property type="entry name" value="PAS"/>
    <property type="match status" value="3"/>
</dbReference>
<dbReference type="Proteomes" id="UP001155034">
    <property type="component" value="Unassembled WGS sequence"/>
</dbReference>
<keyword evidence="5" id="KW-0418">Kinase</keyword>
<dbReference type="Pfam" id="PF13185">
    <property type="entry name" value="GAF_2"/>
    <property type="match status" value="2"/>
</dbReference>
<dbReference type="InterPro" id="IPR050736">
    <property type="entry name" value="Sensor_HK_Regulatory"/>
</dbReference>
<organism evidence="12 13">
    <name type="scientific">Salinibacter ruber</name>
    <dbReference type="NCBI Taxonomy" id="146919"/>
    <lineage>
        <taxon>Bacteria</taxon>
        <taxon>Pseudomonadati</taxon>
        <taxon>Rhodothermota</taxon>
        <taxon>Rhodothermia</taxon>
        <taxon>Rhodothermales</taxon>
        <taxon>Salinibacteraceae</taxon>
        <taxon>Salinibacter</taxon>
    </lineage>
</organism>
<evidence type="ECO:0000313" key="12">
    <source>
        <dbReference type="EMBL" id="MCS3864334.1"/>
    </source>
</evidence>
<dbReference type="InterPro" id="IPR013655">
    <property type="entry name" value="PAS_fold_3"/>
</dbReference>
<dbReference type="PANTHER" id="PTHR43711:SF26">
    <property type="entry name" value="SENSOR HISTIDINE KINASE RCSC"/>
    <property type="match status" value="1"/>
</dbReference>
<dbReference type="Pfam" id="PF13426">
    <property type="entry name" value="PAS_9"/>
    <property type="match status" value="2"/>
</dbReference>
<dbReference type="Pfam" id="PF08447">
    <property type="entry name" value="PAS_3"/>
    <property type="match status" value="1"/>
</dbReference>
<dbReference type="Pfam" id="PF00512">
    <property type="entry name" value="HisKA"/>
    <property type="match status" value="1"/>
</dbReference>
<evidence type="ECO:0000259" key="10">
    <source>
        <dbReference type="PROSITE" id="PS50112"/>
    </source>
</evidence>
<feature type="domain" description="PAS" evidence="10">
    <location>
        <begin position="466"/>
        <end position="520"/>
    </location>
</feature>
<dbReference type="PANTHER" id="PTHR43711">
    <property type="entry name" value="TWO-COMPONENT HISTIDINE KINASE"/>
    <property type="match status" value="1"/>
</dbReference>
<feature type="domain" description="PAS" evidence="10">
    <location>
        <begin position="193"/>
        <end position="251"/>
    </location>
</feature>
<dbReference type="SMART" id="SM00388">
    <property type="entry name" value="HisKA"/>
    <property type="match status" value="1"/>
</dbReference>
<dbReference type="InterPro" id="IPR005467">
    <property type="entry name" value="His_kinase_dom"/>
</dbReference>
<feature type="domain" description="PAC" evidence="11">
    <location>
        <begin position="649"/>
        <end position="701"/>
    </location>
</feature>
<dbReference type="InterPro" id="IPR036097">
    <property type="entry name" value="HisK_dim/P_sf"/>
</dbReference>
<dbReference type="Gene3D" id="3.30.450.20">
    <property type="entry name" value="PAS domain"/>
    <property type="match status" value="4"/>
</dbReference>
<dbReference type="EC" id="2.7.13.3" evidence="2"/>
<evidence type="ECO:0000313" key="13">
    <source>
        <dbReference type="Proteomes" id="UP001155034"/>
    </source>
</evidence>
<dbReference type="SUPFAM" id="SSF55874">
    <property type="entry name" value="ATPase domain of HSP90 chaperone/DNA topoisomerase II/histidine kinase"/>
    <property type="match status" value="1"/>
</dbReference>
<dbReference type="SUPFAM" id="SSF55781">
    <property type="entry name" value="GAF domain-like"/>
    <property type="match status" value="2"/>
</dbReference>
<protein>
    <recommendedName>
        <fullName evidence="2">histidine kinase</fullName>
        <ecNumber evidence="2">2.7.13.3</ecNumber>
    </recommendedName>
</protein>
<dbReference type="FunFam" id="3.30.565.10:FF:000006">
    <property type="entry name" value="Sensor histidine kinase WalK"/>
    <property type="match status" value="1"/>
</dbReference>
<dbReference type="CDD" id="cd00130">
    <property type="entry name" value="PAS"/>
    <property type="match status" value="4"/>
</dbReference>
<dbReference type="SMART" id="SM00065">
    <property type="entry name" value="GAF"/>
    <property type="match status" value="2"/>
</dbReference>
<dbReference type="InterPro" id="IPR004358">
    <property type="entry name" value="Sig_transdc_His_kin-like_C"/>
</dbReference>
<accession>A0A9X2R6B6</accession>
<dbReference type="CDD" id="cd16922">
    <property type="entry name" value="HATPase_EvgS-ArcB-TorS-like"/>
    <property type="match status" value="1"/>
</dbReference>
<name>A0A9X2R6B6_9BACT</name>
<comment type="catalytic activity">
    <reaction evidence="1">
        <text>ATP + protein L-histidine = ADP + protein N-phospho-L-histidine.</text>
        <dbReference type="EC" id="2.7.13.3"/>
    </reaction>
</comment>